<evidence type="ECO:0000313" key="1">
    <source>
        <dbReference type="Ensembl" id="ENSONIP00000070272.1"/>
    </source>
</evidence>
<organism evidence="1 2">
    <name type="scientific">Oreochromis niloticus</name>
    <name type="common">Nile tilapia</name>
    <name type="synonym">Tilapia nilotica</name>
    <dbReference type="NCBI Taxonomy" id="8128"/>
    <lineage>
        <taxon>Eukaryota</taxon>
        <taxon>Metazoa</taxon>
        <taxon>Chordata</taxon>
        <taxon>Craniata</taxon>
        <taxon>Vertebrata</taxon>
        <taxon>Euteleostomi</taxon>
        <taxon>Actinopterygii</taxon>
        <taxon>Neopterygii</taxon>
        <taxon>Teleostei</taxon>
        <taxon>Neoteleostei</taxon>
        <taxon>Acanthomorphata</taxon>
        <taxon>Ovalentaria</taxon>
        <taxon>Cichlomorphae</taxon>
        <taxon>Cichliformes</taxon>
        <taxon>Cichlidae</taxon>
        <taxon>African cichlids</taxon>
        <taxon>Pseudocrenilabrinae</taxon>
        <taxon>Oreochromini</taxon>
        <taxon>Oreochromis</taxon>
    </lineage>
</organism>
<protein>
    <submittedName>
        <fullName evidence="1">Uncharacterized protein</fullName>
    </submittedName>
</protein>
<keyword evidence="2" id="KW-1185">Reference proteome</keyword>
<dbReference type="InParanoid" id="A0A669EGT2"/>
<reference evidence="1" key="3">
    <citation type="submission" date="2025-09" db="UniProtKB">
        <authorList>
            <consortium name="Ensembl"/>
        </authorList>
    </citation>
    <scope>IDENTIFICATION</scope>
</reference>
<evidence type="ECO:0000313" key="2">
    <source>
        <dbReference type="Proteomes" id="UP000005207"/>
    </source>
</evidence>
<dbReference type="AlphaFoldDB" id="A0A669EGT2"/>
<dbReference type="Ensembl" id="ENSONIT00000066935.1">
    <property type="protein sequence ID" value="ENSONIP00000070272.1"/>
    <property type="gene ID" value="ENSONIG00000030801.1"/>
</dbReference>
<accession>A0A669EGT2</accession>
<proteinExistence type="predicted"/>
<dbReference type="Proteomes" id="UP000005207">
    <property type="component" value="Linkage group LG12"/>
</dbReference>
<name>A0A669EGT2_ORENI</name>
<reference evidence="2" key="1">
    <citation type="submission" date="2012-01" db="EMBL/GenBank/DDBJ databases">
        <title>The Genome Sequence of Oreochromis niloticus (Nile Tilapia).</title>
        <authorList>
            <consortium name="Broad Institute Genome Assembly Team"/>
            <consortium name="Broad Institute Sequencing Platform"/>
            <person name="Di Palma F."/>
            <person name="Johnson J."/>
            <person name="Lander E.S."/>
            <person name="Lindblad-Toh K."/>
        </authorList>
    </citation>
    <scope>NUCLEOTIDE SEQUENCE [LARGE SCALE GENOMIC DNA]</scope>
</reference>
<reference evidence="1" key="2">
    <citation type="submission" date="2025-08" db="UniProtKB">
        <authorList>
            <consortium name="Ensembl"/>
        </authorList>
    </citation>
    <scope>IDENTIFICATION</scope>
</reference>
<sequence length="88" mass="10211">FRNSEFFLLSEGVIFVFNTLCQISLSLTLSVNIRVLFNKLQCCVNTESKPKKQHISQVALKSLQPYHPFKKEPQFPHKRTKCGVCLQR</sequence>